<feature type="transmembrane region" description="Helical" evidence="15">
    <location>
        <begin position="285"/>
        <end position="308"/>
    </location>
</feature>
<dbReference type="InterPro" id="IPR014207">
    <property type="entry name" value="Cyt_c_ubiqinol_oxidase_su1"/>
</dbReference>
<feature type="transmembrane region" description="Helical" evidence="15">
    <location>
        <begin position="320"/>
        <end position="341"/>
    </location>
</feature>
<dbReference type="Gene3D" id="1.20.210.10">
    <property type="entry name" value="Cytochrome c oxidase-like, subunit I domain"/>
    <property type="match status" value="1"/>
</dbReference>
<comment type="subcellular location">
    <subcellularLocation>
        <location evidence="1">Cell membrane</location>
        <topology evidence="1">Multi-pass membrane protein</topology>
    </subcellularLocation>
</comment>
<feature type="transmembrane region" description="Helical" evidence="15">
    <location>
        <begin position="243"/>
        <end position="265"/>
    </location>
</feature>
<dbReference type="GO" id="GO:0046872">
    <property type="term" value="F:metal ion binding"/>
    <property type="evidence" value="ECO:0007669"/>
    <property type="project" value="UniProtKB-KW"/>
</dbReference>
<dbReference type="EC" id="1.10.3.-" evidence="17"/>
<evidence type="ECO:0000256" key="3">
    <source>
        <dbReference type="ARBA" id="ARBA00022448"/>
    </source>
</evidence>
<dbReference type="FunFam" id="1.20.210.10:FF:000002">
    <property type="entry name" value="Cytochrome o ubiquinol oxidase, subunit I"/>
    <property type="match status" value="1"/>
</dbReference>
<evidence type="ECO:0000313" key="17">
    <source>
        <dbReference type="EMBL" id="CCM79382.1"/>
    </source>
</evidence>
<feature type="transmembrane region" description="Helical" evidence="15">
    <location>
        <begin position="353"/>
        <end position="371"/>
    </location>
</feature>
<dbReference type="GO" id="GO:0022904">
    <property type="term" value="P:respiratory electron transport chain"/>
    <property type="evidence" value="ECO:0007669"/>
    <property type="project" value="TreeGrafter"/>
</dbReference>
<keyword evidence="3 14" id="KW-0813">Transport</keyword>
<feature type="transmembrane region" description="Helical" evidence="15">
    <location>
        <begin position="26"/>
        <end position="48"/>
    </location>
</feature>
<keyword evidence="6 14" id="KW-0679">Respiratory chain</keyword>
<dbReference type="PANTHER" id="PTHR10422:SF35">
    <property type="entry name" value="CYTOCHROME BO(3) UBIQUINOL OXIDASE SUBUNIT 1"/>
    <property type="match status" value="1"/>
</dbReference>
<dbReference type="STRING" id="1211777.BN77_p10644"/>
<evidence type="ECO:0000256" key="11">
    <source>
        <dbReference type="ARBA" id="ARBA00023004"/>
    </source>
</evidence>
<evidence type="ECO:0000256" key="7">
    <source>
        <dbReference type="ARBA" id="ARBA00022692"/>
    </source>
</evidence>
<dbReference type="InterPro" id="IPR023616">
    <property type="entry name" value="Cyt_c_oxase-like_su1_dom"/>
</dbReference>
<dbReference type="Proteomes" id="UP000009319">
    <property type="component" value="Unassembled WGS sequence"/>
</dbReference>
<evidence type="ECO:0000256" key="10">
    <source>
        <dbReference type="ARBA" id="ARBA00022989"/>
    </source>
</evidence>
<keyword evidence="8" id="KW-0479">Metal-binding</keyword>
<dbReference type="HOGENOM" id="CLU_011899_7_1_5"/>
<dbReference type="PROSITE" id="PS00077">
    <property type="entry name" value="COX1_CUB"/>
    <property type="match status" value="1"/>
</dbReference>
<feature type="transmembrane region" description="Helical" evidence="15">
    <location>
        <begin position="69"/>
        <end position="92"/>
    </location>
</feature>
<keyword evidence="5 14" id="KW-0349">Heme</keyword>
<dbReference type="EMBL" id="CANI01000043">
    <property type="protein sequence ID" value="CCM79382.1"/>
    <property type="molecule type" value="Genomic_DNA"/>
</dbReference>
<evidence type="ECO:0000256" key="8">
    <source>
        <dbReference type="ARBA" id="ARBA00022723"/>
    </source>
</evidence>
<dbReference type="GO" id="GO:0009060">
    <property type="term" value="P:aerobic respiration"/>
    <property type="evidence" value="ECO:0007669"/>
    <property type="project" value="InterPro"/>
</dbReference>
<evidence type="ECO:0000256" key="2">
    <source>
        <dbReference type="ARBA" id="ARBA00009578"/>
    </source>
</evidence>
<dbReference type="GO" id="GO:0016682">
    <property type="term" value="F:oxidoreductase activity, acting on diphenols and related substances as donors, oxygen as acceptor"/>
    <property type="evidence" value="ECO:0007669"/>
    <property type="project" value="InterPro"/>
</dbReference>
<proteinExistence type="inferred from homology"/>
<feature type="transmembrane region" description="Helical" evidence="15">
    <location>
        <begin position="112"/>
        <end position="136"/>
    </location>
</feature>
<keyword evidence="17" id="KW-0560">Oxidoreductase</keyword>
<keyword evidence="4" id="KW-1003">Cell membrane</keyword>
<dbReference type="GO" id="GO:0004129">
    <property type="term" value="F:cytochrome-c oxidase activity"/>
    <property type="evidence" value="ECO:0007669"/>
    <property type="project" value="InterPro"/>
</dbReference>
<comment type="similarity">
    <text evidence="2 14">Belongs to the heme-copper respiratory oxidase family.</text>
</comment>
<dbReference type="SUPFAM" id="SSF81442">
    <property type="entry name" value="Cytochrome c oxidase subunit I-like"/>
    <property type="match status" value="1"/>
</dbReference>
<evidence type="ECO:0000256" key="9">
    <source>
        <dbReference type="ARBA" id="ARBA00022982"/>
    </source>
</evidence>
<keyword evidence="11" id="KW-0408">Iron</keyword>
<feature type="transmembrane region" description="Helical" evidence="15">
    <location>
        <begin position="392"/>
        <end position="413"/>
    </location>
</feature>
<feature type="transmembrane region" description="Helical" evidence="15">
    <location>
        <begin position="467"/>
        <end position="489"/>
    </location>
</feature>
<dbReference type="GO" id="GO:0009486">
    <property type="term" value="F:cytochrome bo3 ubiquinol oxidase activity"/>
    <property type="evidence" value="ECO:0007669"/>
    <property type="project" value="TreeGrafter"/>
</dbReference>
<keyword evidence="10 15" id="KW-1133">Transmembrane helix</keyword>
<evidence type="ECO:0000259" key="16">
    <source>
        <dbReference type="PROSITE" id="PS50855"/>
    </source>
</evidence>
<evidence type="ECO:0000256" key="1">
    <source>
        <dbReference type="ARBA" id="ARBA00004651"/>
    </source>
</evidence>
<reference evidence="17 18" key="1">
    <citation type="journal article" date="2013" name="Genome Announc.">
        <title>Draft Genome Sequence of Rhizobium mesoamericanum STM3625, a Nitrogen-Fixing Symbiont of Mimosa pudica Isolated in French Guiana (South America).</title>
        <authorList>
            <person name="Moulin L."/>
            <person name="Mornico D."/>
            <person name="Melkonian R."/>
            <person name="Klonowska A."/>
        </authorList>
    </citation>
    <scope>NUCLEOTIDE SEQUENCE [LARGE SCALE GENOMIC DNA]</scope>
    <source>
        <strain evidence="17 18">STM3625</strain>
    </source>
</reference>
<evidence type="ECO:0000256" key="6">
    <source>
        <dbReference type="ARBA" id="ARBA00022660"/>
    </source>
</evidence>
<dbReference type="GO" id="GO:0020037">
    <property type="term" value="F:heme binding"/>
    <property type="evidence" value="ECO:0007669"/>
    <property type="project" value="InterPro"/>
</dbReference>
<feature type="transmembrane region" description="Helical" evidence="15">
    <location>
        <begin position="501"/>
        <end position="528"/>
    </location>
</feature>
<dbReference type="InterPro" id="IPR000883">
    <property type="entry name" value="Cyt_C_Oxase_1"/>
</dbReference>
<organism evidence="17 18">
    <name type="scientific">Rhizobium mesoamericanum STM3625</name>
    <dbReference type="NCBI Taxonomy" id="1211777"/>
    <lineage>
        <taxon>Bacteria</taxon>
        <taxon>Pseudomonadati</taxon>
        <taxon>Pseudomonadota</taxon>
        <taxon>Alphaproteobacteria</taxon>
        <taxon>Hyphomicrobiales</taxon>
        <taxon>Rhizobiaceae</taxon>
        <taxon>Rhizobium/Agrobacterium group</taxon>
        <taxon>Rhizobium</taxon>
    </lineage>
</organism>
<dbReference type="RefSeq" id="WP_007536591.1">
    <property type="nucleotide sequence ID" value="NZ_HF536773.1"/>
</dbReference>
<evidence type="ECO:0000256" key="5">
    <source>
        <dbReference type="ARBA" id="ARBA00022617"/>
    </source>
</evidence>
<evidence type="ECO:0000256" key="12">
    <source>
        <dbReference type="ARBA" id="ARBA00023008"/>
    </source>
</evidence>
<feature type="transmembrane region" description="Helical" evidence="15">
    <location>
        <begin position="156"/>
        <end position="180"/>
    </location>
</feature>
<keyword evidence="9 14" id="KW-0249">Electron transport</keyword>
<name>K0Q4D0_9HYPH</name>
<protein>
    <submittedName>
        <fullName evidence="17">Cytochrome o ubiquinol oxidase, subunit I (Ubiquinol oxidase chain A)</fullName>
        <ecNumber evidence="17">1.10.3.-</ecNumber>
    </submittedName>
</protein>
<dbReference type="eggNOG" id="COG0843">
    <property type="taxonomic scope" value="Bacteria"/>
</dbReference>
<dbReference type="PANTHER" id="PTHR10422">
    <property type="entry name" value="CYTOCHROME C OXIDASE SUBUNIT 1"/>
    <property type="match status" value="1"/>
</dbReference>
<feature type="transmembrane region" description="Helical" evidence="15">
    <location>
        <begin position="200"/>
        <end position="223"/>
    </location>
</feature>
<evidence type="ECO:0000256" key="15">
    <source>
        <dbReference type="SAM" id="Phobius"/>
    </source>
</evidence>
<evidence type="ECO:0000256" key="14">
    <source>
        <dbReference type="RuleBase" id="RU000370"/>
    </source>
</evidence>
<comment type="caution">
    <text evidence="17">The sequence shown here is derived from an EMBL/GenBank/DDBJ whole genome shotgun (WGS) entry which is preliminary data.</text>
</comment>
<evidence type="ECO:0000256" key="13">
    <source>
        <dbReference type="ARBA" id="ARBA00023136"/>
    </source>
</evidence>
<dbReference type="GO" id="GO:0005886">
    <property type="term" value="C:plasma membrane"/>
    <property type="evidence" value="ECO:0007669"/>
    <property type="project" value="UniProtKB-SubCell"/>
</dbReference>
<gene>
    <name evidence="17" type="primary">cyoB</name>
    <name evidence="17" type="ORF">BN77_p10644</name>
</gene>
<keyword evidence="18" id="KW-1185">Reference proteome</keyword>
<dbReference type="Pfam" id="PF00115">
    <property type="entry name" value="COX1"/>
    <property type="match status" value="1"/>
</dbReference>
<dbReference type="PROSITE" id="PS50855">
    <property type="entry name" value="COX1"/>
    <property type="match status" value="1"/>
</dbReference>
<evidence type="ECO:0000313" key="18">
    <source>
        <dbReference type="Proteomes" id="UP000009319"/>
    </source>
</evidence>
<dbReference type="PRINTS" id="PR01165">
    <property type="entry name" value="CYCOXIDASEI"/>
</dbReference>
<feature type="transmembrane region" description="Helical" evidence="15">
    <location>
        <begin position="425"/>
        <end position="446"/>
    </location>
</feature>
<feature type="transmembrane region" description="Helical" evidence="15">
    <location>
        <begin position="599"/>
        <end position="618"/>
    </location>
</feature>
<accession>K0Q4D0</accession>
<dbReference type="GO" id="GO:0015990">
    <property type="term" value="P:electron transport coupled proton transport"/>
    <property type="evidence" value="ECO:0007669"/>
    <property type="project" value="TreeGrafter"/>
</dbReference>
<evidence type="ECO:0000256" key="4">
    <source>
        <dbReference type="ARBA" id="ARBA00022475"/>
    </source>
</evidence>
<dbReference type="AlphaFoldDB" id="K0Q4D0"/>
<dbReference type="InterPro" id="IPR023615">
    <property type="entry name" value="Cyt_c_Oxase_su1_BS"/>
</dbReference>
<keyword evidence="12" id="KW-0186">Copper</keyword>
<dbReference type="CDD" id="cd01662">
    <property type="entry name" value="Ubiquinol_Oxidase_I"/>
    <property type="match status" value="1"/>
</dbReference>
<dbReference type="InterPro" id="IPR036927">
    <property type="entry name" value="Cyt_c_oxase-like_su1_sf"/>
</dbReference>
<sequence>MFSNPDLLKFIFGRLTLESIPYHEPILVVTFAAVALGGIALLGVVTYFKLWGYLWREWLTSVDHKKIGIMYVILALIMLLRGFSDAIMMRLQQAIAFNGSAGYLPPHHYDQVFTAHGVIMIFFMAMPFVTGLMNLVVPLQIGARDVSFPFLNNFSFWMTTAGAIIIMISLFVGEFAQTGWLAYPPLSGSAYSPGVGVDYYIWGLQVAGVGTTLSGINLIATIVKMRAPGMSFMKMPVFTWTSLCTNILIVATFPILTATLALLSLDRYAGTNFFTNDLGGNPMMYVNLIWIWGHPEVYILVLPAFGIFSEVVATFCGKRLFGYASMVYATCVIMILSYLVWLHHFFTMGSGASVNSFFGITTMIISIPTGAKMFNWLFTMYRGRIRYEVPMLWTLGFMVTFVIGGMTGVLLAVPPADFVLHNSLFLIAHFHNVIIGGVVFGLMAGVTYWFPKAFGYKLDPFWGKMSFWFWLIGFYFAFMPLYVLGLMGVTRRVSQFEDPSLQIWFIIAAFGAVLIAIGIASFIIQLVVSFFKREELRDTTGDPWDGRTLEWSTSSPPPDYNFAFTPVVHDHDSWYDMKARGYARPLEGFKPIHMPKNTGTGVILGAISVVLAFALIWYMWWLAALSFAAMLAVAIGHTFNYKRDFYIPAEEVTETEGKRTALLAEQV</sequence>
<keyword evidence="7 14" id="KW-0812">Transmembrane</keyword>
<dbReference type="NCBIfam" id="TIGR02843">
    <property type="entry name" value="CyoB"/>
    <property type="match status" value="1"/>
</dbReference>
<feature type="domain" description="Cytochrome oxidase subunit I profile" evidence="16">
    <location>
        <begin position="49"/>
        <end position="569"/>
    </location>
</feature>
<keyword evidence="13 15" id="KW-0472">Membrane</keyword>